<evidence type="ECO:0000313" key="7">
    <source>
        <dbReference type="EMBL" id="CAE1235479.1"/>
    </source>
</evidence>
<reference evidence="7" key="1">
    <citation type="submission" date="2021-01" db="EMBL/GenBank/DDBJ databases">
        <authorList>
            <person name="Li R."/>
            <person name="Bekaert M."/>
        </authorList>
    </citation>
    <scope>NUCLEOTIDE SEQUENCE</scope>
    <source>
        <strain evidence="7">Farmed</strain>
    </source>
</reference>
<feature type="transmembrane region" description="Helical" evidence="5">
    <location>
        <begin position="171"/>
        <end position="197"/>
    </location>
</feature>
<dbReference type="AlphaFoldDB" id="A0A812BGS7"/>
<dbReference type="PANTHER" id="PTHR11592">
    <property type="entry name" value="GLUTATHIONE PEROXIDASE"/>
    <property type="match status" value="1"/>
</dbReference>
<gene>
    <name evidence="7" type="ORF">SPHA_19792</name>
</gene>
<comment type="similarity">
    <text evidence="1 4">Belongs to the glutathione peroxidase family.</text>
</comment>
<protein>
    <recommendedName>
        <fullName evidence="4">Glutathione peroxidase</fullName>
    </recommendedName>
</protein>
<keyword evidence="8" id="KW-1185">Reference proteome</keyword>
<accession>A0A812BGS7</accession>
<dbReference type="GO" id="GO:0006979">
    <property type="term" value="P:response to oxidative stress"/>
    <property type="evidence" value="ECO:0007669"/>
    <property type="project" value="InterPro"/>
</dbReference>
<dbReference type="SUPFAM" id="SSF52833">
    <property type="entry name" value="Thioredoxin-like"/>
    <property type="match status" value="1"/>
</dbReference>
<dbReference type="GO" id="GO:0004601">
    <property type="term" value="F:peroxidase activity"/>
    <property type="evidence" value="ECO:0007669"/>
    <property type="project" value="UniProtKB-KW"/>
</dbReference>
<evidence type="ECO:0000313" key="8">
    <source>
        <dbReference type="Proteomes" id="UP000597762"/>
    </source>
</evidence>
<feature type="chain" id="PRO_5032996499" description="Glutathione peroxidase" evidence="6">
    <location>
        <begin position="26"/>
        <end position="349"/>
    </location>
</feature>
<dbReference type="Proteomes" id="UP000597762">
    <property type="component" value="Unassembled WGS sequence"/>
</dbReference>
<name>A0A812BGS7_ACAPH</name>
<evidence type="ECO:0000256" key="1">
    <source>
        <dbReference type="ARBA" id="ARBA00006926"/>
    </source>
</evidence>
<keyword evidence="6" id="KW-0732">Signal</keyword>
<dbReference type="EMBL" id="CAHIKZ030000721">
    <property type="protein sequence ID" value="CAE1235479.1"/>
    <property type="molecule type" value="Genomic_DNA"/>
</dbReference>
<organism evidence="7 8">
    <name type="scientific">Acanthosepion pharaonis</name>
    <name type="common">Pharaoh cuttlefish</name>
    <name type="synonym">Sepia pharaonis</name>
    <dbReference type="NCBI Taxonomy" id="158019"/>
    <lineage>
        <taxon>Eukaryota</taxon>
        <taxon>Metazoa</taxon>
        <taxon>Spiralia</taxon>
        <taxon>Lophotrochozoa</taxon>
        <taxon>Mollusca</taxon>
        <taxon>Cephalopoda</taxon>
        <taxon>Coleoidea</taxon>
        <taxon>Decapodiformes</taxon>
        <taxon>Sepiida</taxon>
        <taxon>Sepiina</taxon>
        <taxon>Sepiidae</taxon>
        <taxon>Acanthosepion</taxon>
    </lineage>
</organism>
<dbReference type="Pfam" id="PF00255">
    <property type="entry name" value="GSHPx"/>
    <property type="match status" value="1"/>
</dbReference>
<feature type="transmembrane region" description="Helical" evidence="5">
    <location>
        <begin position="300"/>
        <end position="324"/>
    </location>
</feature>
<dbReference type="PRINTS" id="PR01011">
    <property type="entry name" value="GLUTPROXDASE"/>
</dbReference>
<dbReference type="PANTHER" id="PTHR11592:SF78">
    <property type="entry name" value="GLUTATHIONE PEROXIDASE"/>
    <property type="match status" value="1"/>
</dbReference>
<sequence>MYNLKNLSLTFFSFFWCYWCFQVSAHDKQQYVNNIFAGTDQLHSHDNFEDKKQTISKNFYSFTVEDIQGNTVDLSEYAGMVSLVVNVASECGYTDGHYRALVQLQQTLRKAKFTILAFPCNQFGQQEPGVCSLSLSFPLSLSLISLSLSLSLVSISLSISLSFPSLSRFHLSLVSISLSFPSLSFPSLSLVSISLSFPSLFRFHLLSFLSLFRFHLSFVSLSLFRFHLSFVSLSLFRFHLSFVSLSLSSFPSLFRFSLSLSLSFFSLSFLSLSFISLTARSHTHVLFSVQLPMGSFSFPFFLFPLFSLLFLLSLFSFFSLFFLFFFFSSFFLFLFSLLSSLFLFSFLFL</sequence>
<evidence type="ECO:0000256" key="3">
    <source>
        <dbReference type="ARBA" id="ARBA00023002"/>
    </source>
</evidence>
<proteinExistence type="inferred from homology"/>
<dbReference type="PROSITE" id="PS00763">
    <property type="entry name" value="GLUTATHIONE_PEROXID_2"/>
    <property type="match status" value="1"/>
</dbReference>
<evidence type="ECO:0000256" key="4">
    <source>
        <dbReference type="RuleBase" id="RU000499"/>
    </source>
</evidence>
<evidence type="ECO:0000256" key="5">
    <source>
        <dbReference type="SAM" id="Phobius"/>
    </source>
</evidence>
<keyword evidence="5" id="KW-0472">Membrane</keyword>
<dbReference type="PROSITE" id="PS51355">
    <property type="entry name" value="GLUTATHIONE_PEROXID_3"/>
    <property type="match status" value="1"/>
</dbReference>
<dbReference type="OrthoDB" id="446890at2759"/>
<feature type="signal peptide" evidence="6">
    <location>
        <begin position="1"/>
        <end position="25"/>
    </location>
</feature>
<dbReference type="Gene3D" id="3.40.30.10">
    <property type="entry name" value="Glutaredoxin"/>
    <property type="match status" value="1"/>
</dbReference>
<evidence type="ECO:0000256" key="6">
    <source>
        <dbReference type="SAM" id="SignalP"/>
    </source>
</evidence>
<feature type="transmembrane region" description="Helical" evidence="5">
    <location>
        <begin position="135"/>
        <end position="159"/>
    </location>
</feature>
<evidence type="ECO:0000256" key="2">
    <source>
        <dbReference type="ARBA" id="ARBA00022559"/>
    </source>
</evidence>
<dbReference type="InterPro" id="IPR036249">
    <property type="entry name" value="Thioredoxin-like_sf"/>
</dbReference>
<keyword evidence="5" id="KW-1133">Transmembrane helix</keyword>
<dbReference type="InterPro" id="IPR000889">
    <property type="entry name" value="Glutathione_peroxidase"/>
</dbReference>
<keyword evidence="3 4" id="KW-0560">Oxidoreductase</keyword>
<feature type="transmembrane region" description="Helical" evidence="5">
    <location>
        <begin position="330"/>
        <end position="348"/>
    </location>
</feature>
<comment type="caution">
    <text evidence="7">The sequence shown here is derived from an EMBL/GenBank/DDBJ whole genome shotgun (WGS) entry which is preliminary data.</text>
</comment>
<dbReference type="InterPro" id="IPR029760">
    <property type="entry name" value="GPX_CS"/>
</dbReference>
<feature type="transmembrane region" description="Helical" evidence="5">
    <location>
        <begin position="260"/>
        <end position="279"/>
    </location>
</feature>
<keyword evidence="5" id="KW-0812">Transmembrane</keyword>
<keyword evidence="2 4" id="KW-0575">Peroxidase</keyword>